<reference evidence="6 7" key="1">
    <citation type="submission" date="2015-03" db="EMBL/GenBank/DDBJ databases">
        <title>Genome sequence of Variovorax paradoxus TBEA6.</title>
        <authorList>
            <person name="Poehlein A."/>
            <person name="Schuldes J."/>
            <person name="Wuebbeler J.H."/>
            <person name="Hiessl S."/>
            <person name="Steinbuechel A."/>
            <person name="Daniel R."/>
        </authorList>
    </citation>
    <scope>NUCLEOTIDE SEQUENCE [LARGE SCALE GENOMIC DNA]</scope>
    <source>
        <strain evidence="6 7">TBEA6</strain>
    </source>
</reference>
<feature type="region of interest" description="Disordered" evidence="4">
    <location>
        <begin position="1"/>
        <end position="20"/>
    </location>
</feature>
<accession>A0A0H2M3D4</accession>
<dbReference type="PATRIC" id="fig|34073.19.peg.3707"/>
<keyword evidence="1" id="KW-0805">Transcription regulation</keyword>
<comment type="caution">
    <text evidence="6">The sequence shown here is derived from an EMBL/GenBank/DDBJ whole genome shotgun (WGS) entry which is preliminary data.</text>
</comment>
<keyword evidence="7" id="KW-1185">Reference proteome</keyword>
<sequence length="125" mass="13779">MDRTAENPAAPAGIDTPVPKHASECPVEEWLAFLGHRWNALILWHLQTGPKRHGELVGCLAGITPKVLTERLDGLEQRGLVSRELLASFPRGVLYTLSARGRSLVLVLDQLEVWAKTGVAHERTN</sequence>
<evidence type="ECO:0000259" key="5">
    <source>
        <dbReference type="PROSITE" id="PS51118"/>
    </source>
</evidence>
<evidence type="ECO:0000313" key="7">
    <source>
        <dbReference type="Proteomes" id="UP000035170"/>
    </source>
</evidence>
<name>A0A0H2M3D4_VARPD</name>
<dbReference type="InterPro" id="IPR036388">
    <property type="entry name" value="WH-like_DNA-bd_sf"/>
</dbReference>
<protein>
    <submittedName>
        <fullName evidence="6">HTH-type transcriptional regulator YodB</fullName>
    </submittedName>
</protein>
<dbReference type="InterPro" id="IPR036390">
    <property type="entry name" value="WH_DNA-bd_sf"/>
</dbReference>
<keyword evidence="2" id="KW-0238">DNA-binding</keyword>
<dbReference type="GO" id="GO:0003677">
    <property type="term" value="F:DNA binding"/>
    <property type="evidence" value="ECO:0007669"/>
    <property type="project" value="UniProtKB-KW"/>
</dbReference>
<dbReference type="PANTHER" id="PTHR33204">
    <property type="entry name" value="TRANSCRIPTIONAL REGULATOR, MARR FAMILY"/>
    <property type="match status" value="1"/>
</dbReference>
<dbReference type="EMBL" id="JZWI01000018">
    <property type="protein sequence ID" value="KLN55267.1"/>
    <property type="molecule type" value="Genomic_DNA"/>
</dbReference>
<evidence type="ECO:0000256" key="3">
    <source>
        <dbReference type="ARBA" id="ARBA00023163"/>
    </source>
</evidence>
<dbReference type="Gene3D" id="1.10.10.10">
    <property type="entry name" value="Winged helix-like DNA-binding domain superfamily/Winged helix DNA-binding domain"/>
    <property type="match status" value="1"/>
</dbReference>
<keyword evidence="3" id="KW-0804">Transcription</keyword>
<gene>
    <name evidence="6" type="primary">yodB</name>
    <name evidence="6" type="ORF">VPARA_36190</name>
</gene>
<evidence type="ECO:0000256" key="4">
    <source>
        <dbReference type="SAM" id="MobiDB-lite"/>
    </source>
</evidence>
<feature type="domain" description="HTH hxlR-type" evidence="5">
    <location>
        <begin position="25"/>
        <end position="123"/>
    </location>
</feature>
<dbReference type="InterPro" id="IPR002577">
    <property type="entry name" value="HTH_HxlR"/>
</dbReference>
<proteinExistence type="predicted"/>
<evidence type="ECO:0000313" key="6">
    <source>
        <dbReference type="EMBL" id="KLN55267.1"/>
    </source>
</evidence>
<dbReference type="SUPFAM" id="SSF46785">
    <property type="entry name" value="Winged helix' DNA-binding domain"/>
    <property type="match status" value="1"/>
</dbReference>
<organism evidence="6 7">
    <name type="scientific">Variovorax paradoxus</name>
    <dbReference type="NCBI Taxonomy" id="34073"/>
    <lineage>
        <taxon>Bacteria</taxon>
        <taxon>Pseudomonadati</taxon>
        <taxon>Pseudomonadota</taxon>
        <taxon>Betaproteobacteria</taxon>
        <taxon>Burkholderiales</taxon>
        <taxon>Comamonadaceae</taxon>
        <taxon>Variovorax</taxon>
    </lineage>
</organism>
<dbReference type="Proteomes" id="UP000035170">
    <property type="component" value="Unassembled WGS sequence"/>
</dbReference>
<dbReference type="AlphaFoldDB" id="A0A0H2M3D4"/>
<evidence type="ECO:0000256" key="1">
    <source>
        <dbReference type="ARBA" id="ARBA00023015"/>
    </source>
</evidence>
<dbReference type="PROSITE" id="PS51118">
    <property type="entry name" value="HTH_HXLR"/>
    <property type="match status" value="1"/>
</dbReference>
<dbReference type="Pfam" id="PF01638">
    <property type="entry name" value="HxlR"/>
    <property type="match status" value="1"/>
</dbReference>
<evidence type="ECO:0000256" key="2">
    <source>
        <dbReference type="ARBA" id="ARBA00023125"/>
    </source>
</evidence>
<dbReference type="PANTHER" id="PTHR33204:SF37">
    <property type="entry name" value="HTH-TYPE TRANSCRIPTIONAL REGULATOR YODB"/>
    <property type="match status" value="1"/>
</dbReference>